<dbReference type="AlphaFoldDB" id="K9EB93"/>
<dbReference type="PRINTS" id="PR00035">
    <property type="entry name" value="HTHGNTR"/>
</dbReference>
<proteinExistence type="predicted"/>
<dbReference type="InterPro" id="IPR000524">
    <property type="entry name" value="Tscrpt_reg_HTH_GntR"/>
</dbReference>
<dbReference type="Gene3D" id="1.10.10.10">
    <property type="entry name" value="Winged helix-like DNA-binding domain superfamily/Winged helix DNA-binding domain"/>
    <property type="match status" value="1"/>
</dbReference>
<dbReference type="SMART" id="SM00345">
    <property type="entry name" value="HTH_GNTR"/>
    <property type="match status" value="1"/>
</dbReference>
<evidence type="ECO:0000259" key="4">
    <source>
        <dbReference type="PROSITE" id="PS50949"/>
    </source>
</evidence>
<dbReference type="SUPFAM" id="SSF46785">
    <property type="entry name" value="Winged helix' DNA-binding domain"/>
    <property type="match status" value="1"/>
</dbReference>
<keyword evidence="2" id="KW-0238">DNA-binding</keyword>
<dbReference type="InterPro" id="IPR036390">
    <property type="entry name" value="WH_DNA-bd_sf"/>
</dbReference>
<dbReference type="PATRIC" id="fig|883081.3.peg.578"/>
<organism evidence="5 6">
    <name type="scientific">Alloiococcus otitis ATCC 51267</name>
    <dbReference type="NCBI Taxonomy" id="883081"/>
    <lineage>
        <taxon>Bacteria</taxon>
        <taxon>Bacillati</taxon>
        <taxon>Bacillota</taxon>
        <taxon>Bacilli</taxon>
        <taxon>Lactobacillales</taxon>
        <taxon>Carnobacteriaceae</taxon>
        <taxon>Alloiococcus</taxon>
    </lineage>
</organism>
<keyword evidence="1" id="KW-0805">Transcription regulation</keyword>
<dbReference type="SUPFAM" id="SSF48008">
    <property type="entry name" value="GntR ligand-binding domain-like"/>
    <property type="match status" value="1"/>
</dbReference>
<evidence type="ECO:0000313" key="5">
    <source>
        <dbReference type="EMBL" id="EKU93903.1"/>
    </source>
</evidence>
<dbReference type="PROSITE" id="PS50949">
    <property type="entry name" value="HTH_GNTR"/>
    <property type="match status" value="1"/>
</dbReference>
<dbReference type="PANTHER" id="PTHR43537">
    <property type="entry name" value="TRANSCRIPTIONAL REGULATOR, GNTR FAMILY"/>
    <property type="match status" value="1"/>
</dbReference>
<reference evidence="5 6" key="1">
    <citation type="submission" date="2012-09" db="EMBL/GenBank/DDBJ databases">
        <title>The Genome Sequence of Alloiococcus otitis ATCC 51267.</title>
        <authorList>
            <consortium name="The Broad Institute Genome Sequencing Platform"/>
            <person name="Earl A."/>
            <person name="Ward D."/>
            <person name="Feldgarden M."/>
            <person name="Gevers D."/>
            <person name="Huys G."/>
            <person name="Walker B."/>
            <person name="Young S.K."/>
            <person name="Zeng Q."/>
            <person name="Gargeya S."/>
            <person name="Fitzgerald M."/>
            <person name="Haas B."/>
            <person name="Abouelleil A."/>
            <person name="Alvarado L."/>
            <person name="Arachchi H.M."/>
            <person name="Berlin A.M."/>
            <person name="Chapman S.B."/>
            <person name="Goldberg J."/>
            <person name="Griggs A."/>
            <person name="Gujja S."/>
            <person name="Hansen M."/>
            <person name="Howarth C."/>
            <person name="Imamovic A."/>
            <person name="Larimer J."/>
            <person name="McCowen C."/>
            <person name="Montmayeur A."/>
            <person name="Murphy C."/>
            <person name="Neiman D."/>
            <person name="Pearson M."/>
            <person name="Priest M."/>
            <person name="Roberts A."/>
            <person name="Saif S."/>
            <person name="Shea T."/>
            <person name="Sisk P."/>
            <person name="Sykes S."/>
            <person name="Wortman J."/>
            <person name="Nusbaum C."/>
            <person name="Birren B."/>
        </authorList>
    </citation>
    <scope>NUCLEOTIDE SEQUENCE [LARGE SCALE GENOMIC DNA]</scope>
    <source>
        <strain evidence="5 6">ATCC 51267</strain>
    </source>
</reference>
<dbReference type="Gene3D" id="1.20.120.530">
    <property type="entry name" value="GntR ligand-binding domain-like"/>
    <property type="match status" value="1"/>
</dbReference>
<dbReference type="RefSeq" id="WP_003777210.1">
    <property type="nucleotide sequence ID" value="NZ_JH992958.1"/>
</dbReference>
<dbReference type="CDD" id="cd07377">
    <property type="entry name" value="WHTH_GntR"/>
    <property type="match status" value="1"/>
</dbReference>
<dbReference type="STRING" id="883081.HMPREF9698_00580"/>
<dbReference type="Pfam" id="PF00392">
    <property type="entry name" value="GntR"/>
    <property type="match status" value="1"/>
</dbReference>
<keyword evidence="6" id="KW-1185">Reference proteome</keyword>
<dbReference type="InterPro" id="IPR008920">
    <property type="entry name" value="TF_FadR/GntR_C"/>
</dbReference>
<dbReference type="eggNOG" id="COG2186">
    <property type="taxonomic scope" value="Bacteria"/>
</dbReference>
<evidence type="ECO:0000256" key="2">
    <source>
        <dbReference type="ARBA" id="ARBA00023125"/>
    </source>
</evidence>
<dbReference type="PANTHER" id="PTHR43537:SF5">
    <property type="entry name" value="UXU OPERON TRANSCRIPTIONAL REGULATOR"/>
    <property type="match status" value="1"/>
</dbReference>
<comment type="caution">
    <text evidence="5">The sequence shown here is derived from an EMBL/GenBank/DDBJ whole genome shotgun (WGS) entry which is preliminary data.</text>
</comment>
<dbReference type="Pfam" id="PF07729">
    <property type="entry name" value="FCD"/>
    <property type="match status" value="1"/>
</dbReference>
<dbReference type="EMBL" id="AGXA01000013">
    <property type="protein sequence ID" value="EKU93903.1"/>
    <property type="molecule type" value="Genomic_DNA"/>
</dbReference>
<feature type="domain" description="HTH gntR-type" evidence="4">
    <location>
        <begin position="6"/>
        <end position="74"/>
    </location>
</feature>
<dbReference type="HOGENOM" id="CLU_017584_9_2_9"/>
<accession>K9EB93</accession>
<dbReference type="GO" id="GO:0003700">
    <property type="term" value="F:DNA-binding transcription factor activity"/>
    <property type="evidence" value="ECO:0007669"/>
    <property type="project" value="InterPro"/>
</dbReference>
<dbReference type="Proteomes" id="UP000009875">
    <property type="component" value="Unassembled WGS sequence"/>
</dbReference>
<sequence>MTKNTKSLVDQTADKILAYMADRKLTVGDKIPNEYDLAKDLEVSRSTIREAVRVLTSKNILEIRRGLGTFVSSKRGISEDPLGFSLVPDTLKLVQDLFEVRSLLEPRMTQLAAVHASQDEVAQLKEIKEKIEDQVETSGQLHFQYDMDFHSLIAQASGNLAMTQLIPIINQSIWLYNTQSYSSEAIKREMVISHQEILEAIQDQKPDQAYQAMANHIQKVRESLVDLG</sequence>
<dbReference type="OrthoDB" id="9815017at2"/>
<dbReference type="SMART" id="SM00895">
    <property type="entry name" value="FCD"/>
    <property type="match status" value="1"/>
</dbReference>
<gene>
    <name evidence="5" type="ORF">HMPREF9698_00580</name>
</gene>
<dbReference type="GO" id="GO:0003677">
    <property type="term" value="F:DNA binding"/>
    <property type="evidence" value="ECO:0007669"/>
    <property type="project" value="UniProtKB-KW"/>
</dbReference>
<protein>
    <recommendedName>
        <fullName evidence="4">HTH gntR-type domain-containing protein</fullName>
    </recommendedName>
</protein>
<evidence type="ECO:0000256" key="1">
    <source>
        <dbReference type="ARBA" id="ARBA00023015"/>
    </source>
</evidence>
<evidence type="ECO:0000313" key="6">
    <source>
        <dbReference type="Proteomes" id="UP000009875"/>
    </source>
</evidence>
<dbReference type="InterPro" id="IPR011711">
    <property type="entry name" value="GntR_C"/>
</dbReference>
<name>K9EB93_9LACT</name>
<keyword evidence="3" id="KW-0804">Transcription</keyword>
<dbReference type="InterPro" id="IPR036388">
    <property type="entry name" value="WH-like_DNA-bd_sf"/>
</dbReference>
<evidence type="ECO:0000256" key="3">
    <source>
        <dbReference type="ARBA" id="ARBA00023163"/>
    </source>
</evidence>